<feature type="domain" description="ABC3 transporter permease C-terminal" evidence="7">
    <location>
        <begin position="283"/>
        <end position="398"/>
    </location>
</feature>
<dbReference type="PANTHER" id="PTHR30572">
    <property type="entry name" value="MEMBRANE COMPONENT OF TRANSPORTER-RELATED"/>
    <property type="match status" value="1"/>
</dbReference>
<evidence type="ECO:0000313" key="10">
    <source>
        <dbReference type="Proteomes" id="UP000215355"/>
    </source>
</evidence>
<dbReference type="GO" id="GO:0022857">
    <property type="term" value="F:transmembrane transporter activity"/>
    <property type="evidence" value="ECO:0007669"/>
    <property type="project" value="TreeGrafter"/>
</dbReference>
<dbReference type="PANTHER" id="PTHR30572:SF18">
    <property type="entry name" value="ABC-TYPE MACROLIDE FAMILY EXPORT SYSTEM PERMEASE COMPONENT 2"/>
    <property type="match status" value="1"/>
</dbReference>
<dbReference type="Proteomes" id="UP000215355">
    <property type="component" value="Chromosome 1"/>
</dbReference>
<reference evidence="9 10" key="1">
    <citation type="submission" date="2017-06" db="EMBL/GenBank/DDBJ databases">
        <authorList>
            <consortium name="Pathogen Informatics"/>
        </authorList>
    </citation>
    <scope>NUCLEOTIDE SEQUENCE [LARGE SCALE GENOMIC DNA]</scope>
    <source>
        <strain evidence="9 10">NCTC12149</strain>
    </source>
</reference>
<feature type="transmembrane region" description="Helical" evidence="6">
    <location>
        <begin position="328"/>
        <end position="351"/>
    </location>
</feature>
<keyword evidence="5 6" id="KW-0472">Membrane</keyword>
<feature type="transmembrane region" description="Helical" evidence="6">
    <location>
        <begin position="676"/>
        <end position="697"/>
    </location>
</feature>
<evidence type="ECO:0000256" key="2">
    <source>
        <dbReference type="ARBA" id="ARBA00022475"/>
    </source>
</evidence>
<evidence type="ECO:0000259" key="8">
    <source>
        <dbReference type="Pfam" id="PF12704"/>
    </source>
</evidence>
<proteinExistence type="predicted"/>
<protein>
    <submittedName>
        <fullName evidence="9">Macrolide export ATP-binding/permease protein MacB</fullName>
        <ecNumber evidence="9">3.6.3.-</ecNumber>
    </submittedName>
</protein>
<feature type="transmembrane region" description="Helical" evidence="6">
    <location>
        <begin position="371"/>
        <end position="396"/>
    </location>
</feature>
<evidence type="ECO:0000256" key="5">
    <source>
        <dbReference type="ARBA" id="ARBA00023136"/>
    </source>
</evidence>
<feature type="transmembrane region" description="Helical" evidence="6">
    <location>
        <begin position="20"/>
        <end position="40"/>
    </location>
</feature>
<keyword evidence="9" id="KW-0547">Nucleotide-binding</keyword>
<evidence type="ECO:0000256" key="4">
    <source>
        <dbReference type="ARBA" id="ARBA00022989"/>
    </source>
</evidence>
<keyword evidence="3 6" id="KW-0812">Transmembrane</keyword>
<comment type="subcellular location">
    <subcellularLocation>
        <location evidence="1">Cell membrane</location>
        <topology evidence="1">Multi-pass membrane protein</topology>
    </subcellularLocation>
</comment>
<keyword evidence="9" id="KW-0067">ATP-binding</keyword>
<feature type="domain" description="MacB-like periplasmic core" evidence="8">
    <location>
        <begin position="428"/>
        <end position="639"/>
    </location>
</feature>
<evidence type="ECO:0000259" key="7">
    <source>
        <dbReference type="Pfam" id="PF02687"/>
    </source>
</evidence>
<feature type="transmembrane region" description="Helical" evidence="6">
    <location>
        <begin position="717"/>
        <end position="739"/>
    </location>
</feature>
<dbReference type="GO" id="GO:0016787">
    <property type="term" value="F:hydrolase activity"/>
    <property type="evidence" value="ECO:0007669"/>
    <property type="project" value="UniProtKB-KW"/>
</dbReference>
<dbReference type="EMBL" id="LT906468">
    <property type="protein sequence ID" value="SNV42933.1"/>
    <property type="molecule type" value="Genomic_DNA"/>
</dbReference>
<keyword evidence="2" id="KW-1003">Cell membrane</keyword>
<name>A0AAJ4X979_9SPHI</name>
<dbReference type="InterPro" id="IPR003838">
    <property type="entry name" value="ABC3_permease_C"/>
</dbReference>
<organism evidence="9 10">
    <name type="scientific">Sphingobacterium mizutaii</name>
    <dbReference type="NCBI Taxonomy" id="1010"/>
    <lineage>
        <taxon>Bacteria</taxon>
        <taxon>Pseudomonadati</taxon>
        <taxon>Bacteroidota</taxon>
        <taxon>Sphingobacteriia</taxon>
        <taxon>Sphingobacteriales</taxon>
        <taxon>Sphingobacteriaceae</taxon>
        <taxon>Sphingobacterium</taxon>
    </lineage>
</organism>
<dbReference type="Pfam" id="PF12704">
    <property type="entry name" value="MacB_PCD"/>
    <property type="match status" value="2"/>
</dbReference>
<accession>A0AAJ4X979</accession>
<dbReference type="InterPro" id="IPR025857">
    <property type="entry name" value="MacB_PCD"/>
</dbReference>
<dbReference type="InterPro" id="IPR050250">
    <property type="entry name" value="Macrolide_Exporter_MacB"/>
</dbReference>
<evidence type="ECO:0000313" key="9">
    <source>
        <dbReference type="EMBL" id="SNV42933.1"/>
    </source>
</evidence>
<dbReference type="AlphaFoldDB" id="A0AAJ4X979"/>
<keyword evidence="4 6" id="KW-1133">Transmembrane helix</keyword>
<dbReference type="KEGG" id="smiz:4412673_00724"/>
<feature type="transmembrane region" description="Helical" evidence="6">
    <location>
        <begin position="759"/>
        <end position="777"/>
    </location>
</feature>
<feature type="transmembrane region" description="Helical" evidence="6">
    <location>
        <begin position="276"/>
        <end position="297"/>
    </location>
</feature>
<sequence length="796" mass="88926">MNNLKIAFRNIRKNKGFSIINICSLALGITCFLLLLAYVYHELSYDRYLSNSDRVSLVTSSVKSPEDADFTYWRVTPTAVAPVFAKEFPEIEKAVRMYTYNNAALIENGSESIKESGLKYVDADFLKVLDYKALSGNANSALANPNEIVLTESLAKKYFANENPIGKTILIDKNPWKITAVIEDLPTYTEIRFSALLSNKGLERYQEEPQWGSANDITFILLKANVNQQALQEKVDAFMKQQLKEQYDAGYTIKINLENIETVHLHSKAAGSGNLLYLYIFGFLAAALLLISAVNFTNLSLAHATERAKEIAVRKVIGAHKKGIFNQFIVEGGMMVGIALAMGILLAWLLLPVFSMYLGVPMKLEVWSNPYFYLAVIVFFIVLNFIASGWPAWVIAQFKPISVIKGQLKSNKTKVPVAKILITFQYCISIFLVICTLFAYRQMQFIQTMDTGLNRSQIVVLDGDVLKTKGLENLKNELRNNPSIKNISASYDSPVNVQGGYSLETSEGKNPNFSMDITALPIERDFLSTFEIPILAGEPLNETDIIKARDTSANRSVAIIINKMAAERIGWTPEEAIGKTVNINGRRGPVRAVVDNFNFASLKEEVRPVALFPEYSYFGNVFVKINAGANTTQSLQDIQVAFNKILPNTTFNYHFLDDDYAALYKQEQQTTKIMQLFAFVTIVIACIGLFAISAYTAQQRVKEIGIRKVLGASVGKLVALLTSDFIKLVVLAFIIAIPLGYWAMDKWLSNFVYHIHIEWWIFFAAGLITLVISFMTIGGQAIKAARANPVDSLKDE</sequence>
<keyword evidence="9" id="KW-0378">Hydrolase</keyword>
<gene>
    <name evidence="9" type="primary">macB_3</name>
    <name evidence="9" type="ORF">SAMEA4412673_00724</name>
</gene>
<feature type="domain" description="ABC3 transporter permease C-terminal" evidence="7">
    <location>
        <begin position="676"/>
        <end position="789"/>
    </location>
</feature>
<evidence type="ECO:0000256" key="6">
    <source>
        <dbReference type="SAM" id="Phobius"/>
    </source>
</evidence>
<dbReference type="EC" id="3.6.3.-" evidence="9"/>
<evidence type="ECO:0000256" key="1">
    <source>
        <dbReference type="ARBA" id="ARBA00004651"/>
    </source>
</evidence>
<dbReference type="GO" id="GO:0005524">
    <property type="term" value="F:ATP binding"/>
    <property type="evidence" value="ECO:0007669"/>
    <property type="project" value="UniProtKB-KW"/>
</dbReference>
<feature type="transmembrane region" description="Helical" evidence="6">
    <location>
        <begin position="417"/>
        <end position="440"/>
    </location>
</feature>
<dbReference type="GO" id="GO:0005886">
    <property type="term" value="C:plasma membrane"/>
    <property type="evidence" value="ECO:0007669"/>
    <property type="project" value="UniProtKB-SubCell"/>
</dbReference>
<feature type="domain" description="MacB-like periplasmic core" evidence="8">
    <location>
        <begin position="18"/>
        <end position="237"/>
    </location>
</feature>
<evidence type="ECO:0000256" key="3">
    <source>
        <dbReference type="ARBA" id="ARBA00022692"/>
    </source>
</evidence>
<dbReference type="Pfam" id="PF02687">
    <property type="entry name" value="FtsX"/>
    <property type="match status" value="2"/>
</dbReference>
<dbReference type="RefSeq" id="WP_093100707.1">
    <property type="nucleotide sequence ID" value="NZ_FNGK01000008.1"/>
</dbReference>